<dbReference type="InterPro" id="IPR027417">
    <property type="entry name" value="P-loop_NTPase"/>
</dbReference>
<dbReference type="OrthoDB" id="2364732at2759"/>
<protein>
    <submittedName>
        <fullName evidence="2">Uncharacterized protein</fullName>
    </submittedName>
</protein>
<organism evidence="2 3">
    <name type="scientific">Aspergillus ellipticus CBS 707.79</name>
    <dbReference type="NCBI Taxonomy" id="1448320"/>
    <lineage>
        <taxon>Eukaryota</taxon>
        <taxon>Fungi</taxon>
        <taxon>Dikarya</taxon>
        <taxon>Ascomycota</taxon>
        <taxon>Pezizomycotina</taxon>
        <taxon>Eurotiomycetes</taxon>
        <taxon>Eurotiomycetidae</taxon>
        <taxon>Eurotiales</taxon>
        <taxon>Aspergillaceae</taxon>
        <taxon>Aspergillus</taxon>
        <taxon>Aspergillus subgen. Circumdati</taxon>
    </lineage>
</organism>
<evidence type="ECO:0000313" key="3">
    <source>
        <dbReference type="Proteomes" id="UP000247810"/>
    </source>
</evidence>
<dbReference type="VEuPathDB" id="FungiDB:BO71DRAFT_488349"/>
<name>A0A319D392_9EURO</name>
<reference evidence="2 3" key="1">
    <citation type="submission" date="2018-02" db="EMBL/GenBank/DDBJ databases">
        <title>The genomes of Aspergillus section Nigri reveals drivers in fungal speciation.</title>
        <authorList>
            <consortium name="DOE Joint Genome Institute"/>
            <person name="Vesth T.C."/>
            <person name="Nybo J."/>
            <person name="Theobald S."/>
            <person name="Brandl J."/>
            <person name="Frisvad J.C."/>
            <person name="Nielsen K.F."/>
            <person name="Lyhne E.K."/>
            <person name="Kogle M.E."/>
            <person name="Kuo A."/>
            <person name="Riley R."/>
            <person name="Clum A."/>
            <person name="Nolan M."/>
            <person name="Lipzen A."/>
            <person name="Salamov A."/>
            <person name="Henrissat B."/>
            <person name="Wiebenga A."/>
            <person name="De vries R.P."/>
            <person name="Grigoriev I.V."/>
            <person name="Mortensen U.H."/>
            <person name="Andersen M.R."/>
            <person name="Baker S.E."/>
        </authorList>
    </citation>
    <scope>NUCLEOTIDE SEQUENCE [LARGE SCALE GENOMIC DNA]</scope>
    <source>
        <strain evidence="2 3">CBS 707.79</strain>
    </source>
</reference>
<dbReference type="STRING" id="1448320.A0A319D392"/>
<accession>A0A319D392</accession>
<evidence type="ECO:0000313" key="2">
    <source>
        <dbReference type="EMBL" id="PYH88957.1"/>
    </source>
</evidence>
<sequence length="170" mass="19537">MAATPPQSHLPGAQITEPPAVTSRTAKRPHVVHELIARLDRYCLIRVNGTPASGKTTVMNLLANELLLRYPETPKKWGLELLRSGDRIKQHMQRFKKKGQYFGLIENGSMEHFVVLDFTQAPQKKPHPEYRNNLYHIMFSEEFRRVHVIDASDLSEVDSFVLTENVCVFR</sequence>
<gene>
    <name evidence="2" type="ORF">BO71DRAFT_488349</name>
</gene>
<dbReference type="AlphaFoldDB" id="A0A319D392"/>
<proteinExistence type="predicted"/>
<dbReference type="EMBL" id="KZ826056">
    <property type="protein sequence ID" value="PYH88957.1"/>
    <property type="molecule type" value="Genomic_DNA"/>
</dbReference>
<feature type="region of interest" description="Disordered" evidence="1">
    <location>
        <begin position="1"/>
        <end position="27"/>
    </location>
</feature>
<evidence type="ECO:0000256" key="1">
    <source>
        <dbReference type="SAM" id="MobiDB-lite"/>
    </source>
</evidence>
<dbReference type="Proteomes" id="UP000247810">
    <property type="component" value="Unassembled WGS sequence"/>
</dbReference>
<keyword evidence="3" id="KW-1185">Reference proteome</keyword>
<dbReference type="SUPFAM" id="SSF52540">
    <property type="entry name" value="P-loop containing nucleoside triphosphate hydrolases"/>
    <property type="match status" value="1"/>
</dbReference>